<dbReference type="Proteomes" id="UP000830395">
    <property type="component" value="Chromosome 2"/>
</dbReference>
<evidence type="ECO:0000313" key="1">
    <source>
        <dbReference type="EMBL" id="MCJ8729357.1"/>
    </source>
</evidence>
<proteinExistence type="predicted"/>
<dbReference type="EMBL" id="CM040976">
    <property type="protein sequence ID" value="MCJ8729357.1"/>
    <property type="molecule type" value="Genomic_DNA"/>
</dbReference>
<comment type="caution">
    <text evidence="1">The sequence shown here is derived from an EMBL/GenBank/DDBJ whole genome shotgun (WGS) entry which is preliminary data.</text>
</comment>
<gene>
    <name evidence="1" type="ORF">PDJAM_G00105380</name>
</gene>
<evidence type="ECO:0000313" key="2">
    <source>
        <dbReference type="Proteomes" id="UP000830395"/>
    </source>
</evidence>
<protein>
    <submittedName>
        <fullName evidence="1">Uncharacterized protein</fullName>
    </submittedName>
</protein>
<reference evidence="1" key="1">
    <citation type="submission" date="2020-02" db="EMBL/GenBank/DDBJ databases">
        <title>Genome sequencing of the panga catfish, Pangasius djambal.</title>
        <authorList>
            <person name="Wen M."/>
            <person name="Zahm M."/>
            <person name="Roques C."/>
            <person name="Cabau C."/>
            <person name="Klopp C."/>
            <person name="Donnadieu C."/>
            <person name="Jouanno E."/>
            <person name="Avarre J.-C."/>
            <person name="Campet M."/>
            <person name="Ha T."/>
            <person name="Dugue R."/>
            <person name="Lampietro C."/>
            <person name="Louis A."/>
            <person name="Herpin A."/>
            <person name="Echchiki A."/>
            <person name="Berthelot C."/>
            <person name="Parey E."/>
            <person name="Roest-Crollius H."/>
            <person name="Braasch I."/>
            <person name="Postlethwait J.H."/>
            <person name="Bobe J."/>
            <person name="Montfort J."/>
            <person name="Bouchez O."/>
            <person name="Begum T."/>
            <person name="Schartl M."/>
            <person name="Gustiano R."/>
            <person name="Guiguen Y."/>
        </authorList>
    </citation>
    <scope>NUCLEOTIDE SEQUENCE</scope>
    <source>
        <strain evidence="1">Pdj_M5554</strain>
    </source>
</reference>
<keyword evidence="2" id="KW-1185">Reference proteome</keyword>
<name>A0ACC5Y151_9TELE</name>
<organism evidence="1 2">
    <name type="scientific">Pangasius djambal</name>
    <dbReference type="NCBI Taxonomy" id="1691987"/>
    <lineage>
        <taxon>Eukaryota</taxon>
        <taxon>Metazoa</taxon>
        <taxon>Chordata</taxon>
        <taxon>Craniata</taxon>
        <taxon>Vertebrata</taxon>
        <taxon>Euteleostomi</taxon>
        <taxon>Actinopterygii</taxon>
        <taxon>Neopterygii</taxon>
        <taxon>Teleostei</taxon>
        <taxon>Ostariophysi</taxon>
        <taxon>Siluriformes</taxon>
        <taxon>Pangasiidae</taxon>
        <taxon>Pangasius</taxon>
    </lineage>
</organism>
<sequence>MTQEPLRSALSIREMGETSLALPSDGASGSGQRRVMEQVSSMRRSKSKYGSRGSAGTLSPTSPKSDGVFNESKVSPTNLNGSVFLYESTLANGHAKTRKQKQSIMHRSVSTRSANYHRIPNNNVLPNSLPALSHPSAQADLSATQMVAKNNTTQWSQKYRQSKILQRSQSQPPLTSPVQMKANSGFQITSNQLSSSNTISRRPPSAHSNSEPKISAVSRTKSETNGMNGEASMSDITLPEAVSWISQGDERHQLHGASVIQHNTYTDDKAKEEVRKRNGIAPLVSLLSSSNPQIQLTSASALRNLVFKNSANKEEVRRTGGLTEALQLLRDTNSAEIHKHVTGLLWNLSSEENIQPDLLRQALPILTGLVLQPNADTSSIGSDVEARTESFYNATACLRNLSSGKLANRQALRNCEGLIDSLVTHLQSCVDDGNLDDKSVENCVCVLHNLTYQLETEVPAVFTKINALATASESRTHAADTGPIGCFSSQSRKIQQESNSEYPLMDDFDPKGKSRLIHSKTLQLYLNLLQSSQNTRTQEACCGALHNLTAKKGIVSDVLSHTIVQKLNGLQSLSPYLQSQNLTLKNGVTTLIGNLSRAPHLHRALARQALPGIVRTLTSDLTPESDSTIAVACHTANNLLRAEPEIGKKLLSNALINSLNNMSQNMAMPKASTAAGVLLHSLWSDKTIQSFLKKQGMNKKVFVNETTSAALRSLQIVE</sequence>
<accession>A0ACC5Y151</accession>